<dbReference type="InterPro" id="IPR035983">
    <property type="entry name" value="Hect_E3_ubiquitin_ligase"/>
</dbReference>
<dbReference type="PANTHER" id="PTHR45670">
    <property type="entry name" value="E3 UBIQUITIN-PROTEIN LIGASE TRIP12"/>
    <property type="match status" value="1"/>
</dbReference>
<keyword evidence="4" id="KW-0808">Transferase</keyword>
<dbReference type="InterPro" id="IPR011989">
    <property type="entry name" value="ARM-like"/>
</dbReference>
<dbReference type="SMART" id="SM00119">
    <property type="entry name" value="HECTc"/>
    <property type="match status" value="1"/>
</dbReference>
<feature type="active site" description="Glycyl thioester intermediate" evidence="6">
    <location>
        <position position="1124"/>
    </location>
</feature>
<evidence type="ECO:0000256" key="6">
    <source>
        <dbReference type="PROSITE-ProRule" id="PRU00104"/>
    </source>
</evidence>
<proteinExistence type="inferred from homology"/>
<feature type="compositionally biased region" description="Low complexity" evidence="7">
    <location>
        <begin position="864"/>
        <end position="876"/>
    </location>
</feature>
<dbReference type="InterPro" id="IPR016024">
    <property type="entry name" value="ARM-type_fold"/>
</dbReference>
<dbReference type="EC" id="2.3.2.26" evidence="3"/>
<dbReference type="SUPFAM" id="SSF48371">
    <property type="entry name" value="ARM repeat"/>
    <property type="match status" value="1"/>
</dbReference>
<evidence type="ECO:0000256" key="4">
    <source>
        <dbReference type="ARBA" id="ARBA00022679"/>
    </source>
</evidence>
<comment type="caution">
    <text evidence="9">The sequence shown here is derived from an EMBL/GenBank/DDBJ whole genome shotgun (WGS) entry which is preliminary data.</text>
</comment>
<accession>A0ABR2KUJ7</accession>
<dbReference type="Proteomes" id="UP001470230">
    <property type="component" value="Unassembled WGS sequence"/>
</dbReference>
<organism evidence="9 10">
    <name type="scientific">Tritrichomonas musculus</name>
    <dbReference type="NCBI Taxonomy" id="1915356"/>
    <lineage>
        <taxon>Eukaryota</taxon>
        <taxon>Metamonada</taxon>
        <taxon>Parabasalia</taxon>
        <taxon>Tritrichomonadida</taxon>
        <taxon>Tritrichomonadidae</taxon>
        <taxon>Tritrichomonas</taxon>
    </lineage>
</organism>
<evidence type="ECO:0000256" key="5">
    <source>
        <dbReference type="ARBA" id="ARBA00022786"/>
    </source>
</evidence>
<dbReference type="Gene3D" id="3.90.1750.10">
    <property type="entry name" value="Hect, E3 ligase catalytic domains"/>
    <property type="match status" value="1"/>
</dbReference>
<sequence length="1157" mass="130108">MSYRGGSGNASSQTAAFKRMLNDVRSNKTEIKLNGLETIAEQIAFSDGSSLRNFPVQEACKEFVKIVQNSNDMAVLTLTTQCIVNLLDSIPDSSRQLTNFNYIQIAKEKMQYELSKGVLENIIHSLCTLTKTRAREVGQLLGVKFILKNLETLSGPEKHYAVAAMARFTSYYATSKFAQSLPTIANYFTSNDEQIVHNMLSTFTNILNAVGFSDVPKETIEIMCVSLSIATNPKIILQILTLLQRLIFHKEFGECLIETNLNYENFLTNTDFGNDFPKIRLTTMQIIRSLLPSPNFPTGFWESERAIPSNCEKLAKEVQPILVKLSLQKSSDLNYVYANLAMSLKLSSESVPSQIYPILIASSQDTKLAPFVLLLALNLPDKNMVNSSGLTAHLAKIKLGPSSSDPESESSQPTNINQWYRHNIGILRSLTGLNRTKFAKPSSFKKFNDIFEFIDTSTMSAFELQAAGYIDRFLELMRMEGLKNTYDFSHIRDILHQIITYSNIPELIDPFESHSSREFANGSIIVDVKCNNKTYKNKKFENESLFIAIEAWYNETINHVTTNDMLDAARISGRLGQIVSLEHAQNITYTHIGILHRAFGTKNYQRYSFKMSNKKYSACDNLFQSIARSLSSPESWPIVTPSIELIEESNDSSSIVMSPLDVPRNNVPNKVVFEILQLIHIYSPEIDLYSVEFENALSPHLKSFFLDIGLFSPAVQIAVNYPFLFNFEFRSIVVRLIAPDFFSALSFAQKSIFESTEKLRDGRMFNHCTVTRSNLFDDGVILMNSIAKGPLQLDICFENEAGFGVGPTKEFFSALAIEFTRNRTKMWRSDNITSSNTVQRQTISVRGGGTSNNSRKKKGKNRGAKSNLLLSTSSNSPSFTPSEFAWTKIGLFPQYGANPEYFFALGVLCAKAVAMNSVLSIPFSVEFFKLIKGEHLTMEEIDSAYAQSLKSREGLVGLQFVYPGNENIELVPGGKLKFVTMDNVDEYVKLVEDFVFGSKLQPIRQSFCDGFNTVFQRGIWNLFEARELRTLIAGEEVNITMKDLTNYVEISHGYESNSPQIKMLFDILVEFDNHEKSLFVKFITGSERLPIGGLASLQPQLAVAKKIDESIQNQDDALPSVMTCTHYFKLPPYSTKEKMKEKILLAITEGQGAFLLT</sequence>
<reference evidence="9 10" key="1">
    <citation type="submission" date="2024-04" db="EMBL/GenBank/DDBJ databases">
        <title>Tritrichomonas musculus Genome.</title>
        <authorList>
            <person name="Alves-Ferreira E."/>
            <person name="Grigg M."/>
            <person name="Lorenzi H."/>
            <person name="Galac M."/>
        </authorList>
    </citation>
    <scope>NUCLEOTIDE SEQUENCE [LARGE SCALE GENOMIC DNA]</scope>
    <source>
        <strain evidence="9 10">EAF2021</strain>
    </source>
</reference>
<dbReference type="Gene3D" id="1.25.10.10">
    <property type="entry name" value="Leucine-rich Repeat Variant"/>
    <property type="match status" value="1"/>
</dbReference>
<keyword evidence="10" id="KW-1185">Reference proteome</keyword>
<dbReference type="InterPro" id="IPR000569">
    <property type="entry name" value="HECT_dom"/>
</dbReference>
<comment type="catalytic activity">
    <reaction evidence="1">
        <text>S-ubiquitinyl-[E2 ubiquitin-conjugating enzyme]-L-cysteine + [acceptor protein]-L-lysine = [E2 ubiquitin-conjugating enzyme]-L-cysteine + N(6)-ubiquitinyl-[acceptor protein]-L-lysine.</text>
        <dbReference type="EC" id="2.3.2.26"/>
    </reaction>
</comment>
<dbReference type="PANTHER" id="PTHR45670:SF1">
    <property type="entry name" value="E3 UBIQUITIN-PROTEIN LIGASE HECTD1"/>
    <property type="match status" value="1"/>
</dbReference>
<dbReference type="Pfam" id="PF00632">
    <property type="entry name" value="HECT"/>
    <property type="match status" value="1"/>
</dbReference>
<dbReference type="InterPro" id="IPR045322">
    <property type="entry name" value="HECTD1/TRIP12-like"/>
</dbReference>
<dbReference type="SUPFAM" id="SSF56204">
    <property type="entry name" value="Hect, E3 ligase catalytic domain"/>
    <property type="match status" value="1"/>
</dbReference>
<feature type="domain" description="HECT" evidence="8">
    <location>
        <begin position="900"/>
        <end position="1157"/>
    </location>
</feature>
<dbReference type="Gene3D" id="3.30.2410.10">
    <property type="entry name" value="Hect, E3 ligase catalytic domain"/>
    <property type="match status" value="1"/>
</dbReference>
<evidence type="ECO:0000259" key="8">
    <source>
        <dbReference type="PROSITE" id="PS50237"/>
    </source>
</evidence>
<comment type="similarity">
    <text evidence="2">Belongs to the UPL family. K-HECT subfamily.</text>
</comment>
<name>A0ABR2KUJ7_9EUKA</name>
<feature type="region of interest" description="Disordered" evidence="7">
    <location>
        <begin position="830"/>
        <end position="876"/>
    </location>
</feature>
<dbReference type="EMBL" id="JAPFFF010000003">
    <property type="protein sequence ID" value="KAK8894789.1"/>
    <property type="molecule type" value="Genomic_DNA"/>
</dbReference>
<dbReference type="PROSITE" id="PS50237">
    <property type="entry name" value="HECT"/>
    <property type="match status" value="1"/>
</dbReference>
<evidence type="ECO:0000313" key="10">
    <source>
        <dbReference type="Proteomes" id="UP001470230"/>
    </source>
</evidence>
<keyword evidence="5 6" id="KW-0833">Ubl conjugation pathway</keyword>
<evidence type="ECO:0000313" key="9">
    <source>
        <dbReference type="EMBL" id="KAK8894789.1"/>
    </source>
</evidence>
<evidence type="ECO:0000256" key="1">
    <source>
        <dbReference type="ARBA" id="ARBA00000885"/>
    </source>
</evidence>
<feature type="compositionally biased region" description="Basic residues" evidence="7">
    <location>
        <begin position="854"/>
        <end position="863"/>
    </location>
</feature>
<feature type="compositionally biased region" description="Polar residues" evidence="7">
    <location>
        <begin position="830"/>
        <end position="844"/>
    </location>
</feature>
<evidence type="ECO:0000256" key="3">
    <source>
        <dbReference type="ARBA" id="ARBA00012485"/>
    </source>
</evidence>
<evidence type="ECO:0000256" key="7">
    <source>
        <dbReference type="SAM" id="MobiDB-lite"/>
    </source>
</evidence>
<protein>
    <recommendedName>
        <fullName evidence="3">HECT-type E3 ubiquitin transferase</fullName>
        <ecNumber evidence="3">2.3.2.26</ecNumber>
    </recommendedName>
</protein>
<gene>
    <name evidence="9" type="ORF">M9Y10_023227</name>
</gene>
<evidence type="ECO:0000256" key="2">
    <source>
        <dbReference type="ARBA" id="ARBA00006331"/>
    </source>
</evidence>